<name>A0A6J5LMB8_9CAUD</name>
<evidence type="ECO:0000313" key="1">
    <source>
        <dbReference type="EMBL" id="CAB4134493.1"/>
    </source>
</evidence>
<proteinExistence type="predicted"/>
<gene>
    <name evidence="1" type="ORF">UFOVP273_112</name>
</gene>
<dbReference type="EMBL" id="LR796284">
    <property type="protein sequence ID" value="CAB4134493.1"/>
    <property type="molecule type" value="Genomic_DNA"/>
</dbReference>
<accession>A0A6J5LMB8</accession>
<protein>
    <submittedName>
        <fullName evidence="1">Uncharacterized protein</fullName>
    </submittedName>
</protein>
<organism evidence="1">
    <name type="scientific">uncultured Caudovirales phage</name>
    <dbReference type="NCBI Taxonomy" id="2100421"/>
    <lineage>
        <taxon>Viruses</taxon>
        <taxon>Duplodnaviria</taxon>
        <taxon>Heunggongvirae</taxon>
        <taxon>Uroviricota</taxon>
        <taxon>Caudoviricetes</taxon>
        <taxon>Peduoviridae</taxon>
        <taxon>Maltschvirus</taxon>
        <taxon>Maltschvirus maltsch</taxon>
    </lineage>
</organism>
<reference evidence="1" key="1">
    <citation type="submission" date="2020-04" db="EMBL/GenBank/DDBJ databases">
        <authorList>
            <person name="Chiriac C."/>
            <person name="Salcher M."/>
            <person name="Ghai R."/>
            <person name="Kavagutti S V."/>
        </authorList>
    </citation>
    <scope>NUCLEOTIDE SEQUENCE</scope>
</reference>
<sequence length="59" mass="7171">MDDLEKRIVDIYMHLGEQQARLNDIEHYLARPSLIEKLANWFKYRWFVFKLGGEHGQNH</sequence>